<dbReference type="Proteomes" id="UP000479526">
    <property type="component" value="Unassembled WGS sequence"/>
</dbReference>
<feature type="domain" description="Beta-lactamase-related" evidence="1">
    <location>
        <begin position="17"/>
        <end position="364"/>
    </location>
</feature>
<gene>
    <name evidence="2" type="ORF">GT755_06495</name>
</gene>
<dbReference type="PANTHER" id="PTHR43319">
    <property type="entry name" value="BETA-LACTAMASE-RELATED"/>
    <property type="match status" value="1"/>
</dbReference>
<dbReference type="RefSeq" id="WP_161478814.1">
    <property type="nucleotide sequence ID" value="NZ_WXEW01000002.1"/>
</dbReference>
<dbReference type="InterPro" id="IPR001466">
    <property type="entry name" value="Beta-lactam-related"/>
</dbReference>
<dbReference type="InterPro" id="IPR012338">
    <property type="entry name" value="Beta-lactam/transpept-like"/>
</dbReference>
<name>A0A7C9NFV8_9ACTN</name>
<evidence type="ECO:0000313" key="3">
    <source>
        <dbReference type="Proteomes" id="UP000479526"/>
    </source>
</evidence>
<evidence type="ECO:0000259" key="1">
    <source>
        <dbReference type="Pfam" id="PF00144"/>
    </source>
</evidence>
<dbReference type="PANTHER" id="PTHR43319:SF3">
    <property type="entry name" value="BETA-LACTAMASE-RELATED DOMAIN-CONTAINING PROTEIN"/>
    <property type="match status" value="1"/>
</dbReference>
<evidence type="ECO:0000313" key="2">
    <source>
        <dbReference type="EMBL" id="NAS21332.1"/>
    </source>
</evidence>
<dbReference type="GO" id="GO:0016787">
    <property type="term" value="F:hydrolase activity"/>
    <property type="evidence" value="ECO:0007669"/>
    <property type="project" value="UniProtKB-KW"/>
</dbReference>
<protein>
    <submittedName>
        <fullName evidence="2">Serine hydrolase</fullName>
    </submittedName>
</protein>
<keyword evidence="2" id="KW-0378">Hydrolase</keyword>
<dbReference type="SUPFAM" id="SSF56601">
    <property type="entry name" value="beta-lactamase/transpeptidase-like"/>
    <property type="match status" value="1"/>
</dbReference>
<organism evidence="2 3">
    <name type="scientific">Herbidospora solisilvae</name>
    <dbReference type="NCBI Taxonomy" id="2696284"/>
    <lineage>
        <taxon>Bacteria</taxon>
        <taxon>Bacillati</taxon>
        <taxon>Actinomycetota</taxon>
        <taxon>Actinomycetes</taxon>
        <taxon>Streptosporangiales</taxon>
        <taxon>Streptosporangiaceae</taxon>
        <taxon>Herbidospora</taxon>
    </lineage>
</organism>
<comment type="caution">
    <text evidence="2">The sequence shown here is derived from an EMBL/GenBank/DDBJ whole genome shotgun (WGS) entry which is preliminary data.</text>
</comment>
<dbReference type="Gene3D" id="3.40.710.10">
    <property type="entry name" value="DD-peptidase/beta-lactamase superfamily"/>
    <property type="match status" value="1"/>
</dbReference>
<dbReference type="AlphaFoldDB" id="A0A7C9NFV8"/>
<keyword evidence="3" id="KW-1185">Reference proteome</keyword>
<dbReference type="Pfam" id="PF00144">
    <property type="entry name" value="Beta-lactamase"/>
    <property type="match status" value="1"/>
</dbReference>
<reference evidence="2 3" key="1">
    <citation type="submission" date="2020-01" db="EMBL/GenBank/DDBJ databases">
        <title>Herbidospora sp. NEAU-GS84 nov., a novel actinomycete isolated from soil.</title>
        <authorList>
            <person name="Han L."/>
        </authorList>
    </citation>
    <scope>NUCLEOTIDE SEQUENCE [LARGE SCALE GENOMIC DNA]</scope>
    <source>
        <strain evidence="2 3">NEAU-GS84</strain>
    </source>
</reference>
<accession>A0A7C9NFV8</accession>
<dbReference type="EMBL" id="WXEW01000002">
    <property type="protein sequence ID" value="NAS21332.1"/>
    <property type="molecule type" value="Genomic_DNA"/>
</dbReference>
<sequence length="372" mass="40033">MPGTTAPGFEPVQDAFADNFEHHDEIGAAVCVYVDGKKVVDLWGGVADPQTERPWTEDTLQVVFSTTKAITAACALHLVDRGLLDLDAPVADYWPEFGKPEIPVRWLLTHQAGLAALDKPVTPAEAVAWEPVVAALAAQQPLWEPGTESGYHAHTFGWLVGEVVRRVSGRTLGTYLREEITAPLELDFWIGLPESEHHRAARIVSPAIDLSVDPATLPEAVRPYFDPTSLTMRASMAVTPFLDHNDPVELAAEFPSTNGCGTARGLAGFYAGLLDGRILSPELLSMATSEQVSGVDKVLRVPVRVGLGFGLPNPDEFWYDPTAFGFPGYGGSLGFADPSRGLAFGYVMNHGKHAADDRRAANLVEAVRAALS</sequence>
<dbReference type="InterPro" id="IPR052907">
    <property type="entry name" value="Beta-lactamase/esterase"/>
</dbReference>
<proteinExistence type="predicted"/>